<accession>A0A8X8H0B0</accession>
<proteinExistence type="predicted"/>
<gene>
    <name evidence="2" type="ORF">GEU84_005270</name>
</gene>
<protein>
    <submittedName>
        <fullName evidence="2">DUF1127 domain-containing protein</fullName>
    </submittedName>
</protein>
<name>A0A8X8H0B0_9RHOB</name>
<keyword evidence="3" id="KW-1185">Reference proteome</keyword>
<evidence type="ECO:0000259" key="1">
    <source>
        <dbReference type="Pfam" id="PF06568"/>
    </source>
</evidence>
<reference evidence="2" key="1">
    <citation type="submission" date="2020-05" db="EMBL/GenBank/DDBJ databases">
        <title>Fertoebacter nigrum gen. nov., sp. nov., a new member of the family Rhodobacteraceae.</title>
        <authorList>
            <person name="Szuroczki S."/>
            <person name="Abbaszade G."/>
            <person name="Buni D."/>
            <person name="Schumann P."/>
            <person name="Toth E."/>
        </authorList>
    </citation>
    <scope>NUCLEOTIDE SEQUENCE</scope>
    <source>
        <strain evidence="2">RG-N-1a</strain>
    </source>
</reference>
<dbReference type="InterPro" id="IPR009506">
    <property type="entry name" value="YjiS-like"/>
</dbReference>
<evidence type="ECO:0000313" key="3">
    <source>
        <dbReference type="Proteomes" id="UP000484076"/>
    </source>
</evidence>
<dbReference type="Proteomes" id="UP000484076">
    <property type="component" value="Unassembled WGS sequence"/>
</dbReference>
<feature type="domain" description="YjiS-like" evidence="1">
    <location>
        <begin position="29"/>
        <end position="58"/>
    </location>
</feature>
<evidence type="ECO:0000313" key="2">
    <source>
        <dbReference type="EMBL" id="NUB43787.1"/>
    </source>
</evidence>
<dbReference type="RefSeq" id="WP_152824167.1">
    <property type="nucleotide sequence ID" value="NZ_WHUT02000002.1"/>
</dbReference>
<comment type="caution">
    <text evidence="2">The sequence shown here is derived from an EMBL/GenBank/DDBJ whole genome shotgun (WGS) entry which is preliminary data.</text>
</comment>
<sequence>MAYVNTTRVANNGLADRVATLVKSVKDGLQRRRIYSQTVRELNALTARELADLGIHRSSIARIAMEAAYGK</sequence>
<organism evidence="2 3">
    <name type="scientific">Fertoeibacter niger</name>
    <dbReference type="NCBI Taxonomy" id="2656921"/>
    <lineage>
        <taxon>Bacteria</taxon>
        <taxon>Pseudomonadati</taxon>
        <taxon>Pseudomonadota</taxon>
        <taxon>Alphaproteobacteria</taxon>
        <taxon>Rhodobacterales</taxon>
        <taxon>Paracoccaceae</taxon>
        <taxon>Fertoeibacter</taxon>
    </lineage>
</organism>
<dbReference type="Pfam" id="PF06568">
    <property type="entry name" value="YjiS-like"/>
    <property type="match status" value="1"/>
</dbReference>
<dbReference type="EMBL" id="WHUT02000002">
    <property type="protein sequence ID" value="NUB43787.1"/>
    <property type="molecule type" value="Genomic_DNA"/>
</dbReference>
<dbReference type="AlphaFoldDB" id="A0A8X8H0B0"/>